<keyword evidence="1" id="KW-0805">Transcription regulation</keyword>
<keyword evidence="2" id="KW-0238">DNA-binding</keyword>
<dbReference type="InterPro" id="IPR027417">
    <property type="entry name" value="P-loop_NTPase"/>
</dbReference>
<evidence type="ECO:0000256" key="3">
    <source>
        <dbReference type="ARBA" id="ARBA00023163"/>
    </source>
</evidence>
<dbReference type="InterPro" id="IPR016032">
    <property type="entry name" value="Sig_transdc_resp-reg_C-effctor"/>
</dbReference>
<dbReference type="PANTHER" id="PTHR44688">
    <property type="entry name" value="DNA-BINDING TRANSCRIPTIONAL ACTIVATOR DEVR_DOSR"/>
    <property type="match status" value="1"/>
</dbReference>
<sequence>MPYAGLFFAELRDEALRNLMSGASVDLIGQRGSGRSSIVRALAAALVEHGWDTLRVRAVALLKNRPLEALAVADLARPPERRDESAVSAAVRRIEQAVRDGRTVLIVDDVDDLDAASAGAIIAAHARGPFPILTTSRPRPERLHDAAVRPSEVQPGVQLQIPSLGYVDVHALLSDVLGGRVNPDVVARVNAATGGLPGLVVAMAQAARSSGRVRLQDGVWTASSELWSPSLNRVVWPLVTDLDPAGVDALHLLSLAGAIPVPAAVELVGWDALEDLDACGLLRFVADGDLVVVGVYPLLVEHRYRYLPLGACGLRFHDRVQELGEAASRAAALPVAQPHAHPQPVPEPELPGWFDPTPLVTNDDHTDTAVDRLMRDKWHRQYVARKLDWERSPSPRTAMPYLRSLAIGTADFAIMDDVIARTPPSGEDGEMAYLHQWHARVLAHVADKPDAARALLLQAAPQVGPWADMLRAFEGHLSLVFDRVPRLGPPPETGPENRTRQFAEALRCEALIAAARPADALALLADARWTDPDMVIMNHVLVGLARFIDGDVRGALAWSRQHFERARAELDPDAIPGHAYVAVSALLLLGRMREVRELLGIAVSSGLSSALQPQFIPGLIATAAVVAHGEGLTAAADTLSALTPTTTASSCFVTTSDGTPSSADDDVAVQGEADRVWASSLDLLERGFIASAVFQAGVSIDIAPDPRRVAEIRSAVGPDACGLVEATLRVAEASVADDPLAAARLAPGLVDAGIAALGIRAVGATVRRLRANGRSAEATELLCEARRWLEQAGADRDGLLGGLAPDVRLTPRELEVGRLVAEGLANPDIAKGLGLTVKTVENHLNRVLRKLGVCHRDDIAGALGL</sequence>
<reference evidence="6" key="1">
    <citation type="submission" date="2009-11" db="EMBL/GenBank/DDBJ databases">
        <title>The complete chromosome of Xylanimonas cellulosilytica DSM 15894.</title>
        <authorList>
            <consortium name="US DOE Joint Genome Institute (JGI-PGF)"/>
            <person name="Lucas S."/>
            <person name="Copeland A."/>
            <person name="Lapidus A."/>
            <person name="Glavina del Rio T."/>
            <person name="Dalin E."/>
            <person name="Tice H."/>
            <person name="Bruce D."/>
            <person name="Goodwin L."/>
            <person name="Pitluck S."/>
            <person name="Kyrpides N."/>
            <person name="Mavromatis K."/>
            <person name="Ivanova N."/>
            <person name="Mikhailova N."/>
            <person name="Foster B."/>
            <person name="Clum A."/>
            <person name="Brettin T."/>
            <person name="Detter J.C."/>
            <person name="Han C."/>
            <person name="Larimer F."/>
            <person name="Land M."/>
            <person name="Hauser L."/>
            <person name="Markowitz V."/>
            <person name="Cheng J.F."/>
            <person name="Hugenholtz P."/>
            <person name="Woyke T."/>
            <person name="Wu D."/>
            <person name="Gehrich-Schroeter G."/>
            <person name="Schneider S."/>
            <person name="Pukall S.R."/>
            <person name="Klenk H.P."/>
            <person name="Eisen J.A."/>
        </authorList>
    </citation>
    <scope>NUCLEOTIDE SEQUENCE [LARGE SCALE GENOMIC DNA]</scope>
    <source>
        <strain evidence="6">DSM 15894 / CECT 5975 / LMG 20990 / XIL07</strain>
    </source>
</reference>
<evidence type="ECO:0000256" key="1">
    <source>
        <dbReference type="ARBA" id="ARBA00023015"/>
    </source>
</evidence>
<dbReference type="PROSITE" id="PS00622">
    <property type="entry name" value="HTH_LUXR_1"/>
    <property type="match status" value="1"/>
</dbReference>
<dbReference type="InterPro" id="IPR036388">
    <property type="entry name" value="WH-like_DNA-bd_sf"/>
</dbReference>
<dbReference type="Gene3D" id="1.10.10.10">
    <property type="entry name" value="Winged helix-like DNA-binding domain superfamily/Winged helix DNA-binding domain"/>
    <property type="match status" value="1"/>
</dbReference>
<keyword evidence="3" id="KW-0804">Transcription</keyword>
<dbReference type="GO" id="GO:0003677">
    <property type="term" value="F:DNA binding"/>
    <property type="evidence" value="ECO:0007669"/>
    <property type="project" value="UniProtKB-KW"/>
</dbReference>
<dbReference type="HOGENOM" id="CLU_015308_1_0_11"/>
<dbReference type="SMART" id="SM00421">
    <property type="entry name" value="HTH_LUXR"/>
    <property type="match status" value="1"/>
</dbReference>
<dbReference type="RefSeq" id="WP_012879585.1">
    <property type="nucleotide sequence ID" value="NC_013530.1"/>
</dbReference>
<dbReference type="SUPFAM" id="SSF46894">
    <property type="entry name" value="C-terminal effector domain of the bipartite response regulators"/>
    <property type="match status" value="1"/>
</dbReference>
<dbReference type="KEGG" id="xce:Xcel_2829"/>
<name>D1BYH1_XYLCX</name>
<dbReference type="Pfam" id="PF00196">
    <property type="entry name" value="GerE"/>
    <property type="match status" value="1"/>
</dbReference>
<evidence type="ECO:0000313" key="5">
    <source>
        <dbReference type="EMBL" id="ACZ31843.1"/>
    </source>
</evidence>
<dbReference type="PANTHER" id="PTHR44688:SF16">
    <property type="entry name" value="DNA-BINDING TRANSCRIPTIONAL ACTIVATOR DEVR_DOSR"/>
    <property type="match status" value="1"/>
</dbReference>
<keyword evidence="6" id="KW-1185">Reference proteome</keyword>
<evidence type="ECO:0000259" key="4">
    <source>
        <dbReference type="PROSITE" id="PS50043"/>
    </source>
</evidence>
<dbReference type="STRING" id="446471.Xcel_2829"/>
<dbReference type="Proteomes" id="UP000002255">
    <property type="component" value="Chromosome"/>
</dbReference>
<dbReference type="eggNOG" id="COG2197">
    <property type="taxonomic scope" value="Bacteria"/>
</dbReference>
<dbReference type="AlphaFoldDB" id="D1BYH1"/>
<gene>
    <name evidence="5" type="ordered locus">Xcel_2829</name>
</gene>
<protein>
    <submittedName>
        <fullName evidence="5">Transcriptional regulator, LuxR family</fullName>
    </submittedName>
</protein>
<dbReference type="CDD" id="cd06170">
    <property type="entry name" value="LuxR_C_like"/>
    <property type="match status" value="1"/>
</dbReference>
<dbReference type="EMBL" id="CP001821">
    <property type="protein sequence ID" value="ACZ31843.1"/>
    <property type="molecule type" value="Genomic_DNA"/>
</dbReference>
<dbReference type="PROSITE" id="PS50043">
    <property type="entry name" value="HTH_LUXR_2"/>
    <property type="match status" value="1"/>
</dbReference>
<dbReference type="GO" id="GO:0006355">
    <property type="term" value="P:regulation of DNA-templated transcription"/>
    <property type="evidence" value="ECO:0007669"/>
    <property type="project" value="InterPro"/>
</dbReference>
<reference evidence="5 6" key="2">
    <citation type="journal article" date="2010" name="Stand. Genomic Sci.">
        <title>Complete genome sequence of Xylanimonas cellulosilytica type strain (XIL07).</title>
        <authorList>
            <person name="Foster B."/>
            <person name="Pukall R."/>
            <person name="Abt B."/>
            <person name="Nolan M."/>
            <person name="Glavina Del Rio T."/>
            <person name="Chen F."/>
            <person name="Lucas S."/>
            <person name="Tice H."/>
            <person name="Pitluck S."/>
            <person name="Cheng J.-F."/>
            <person name="Chertkov O."/>
            <person name="Brettin T."/>
            <person name="Han C."/>
            <person name="Detter J.C."/>
            <person name="Bruce D."/>
            <person name="Goodwin L."/>
            <person name="Ivanova N."/>
            <person name="Mavromatis K."/>
            <person name="Pati A."/>
            <person name="Mikhailova N."/>
            <person name="Chen A."/>
            <person name="Palaniappan K."/>
            <person name="Land M."/>
            <person name="Hauser L."/>
            <person name="Chang Y.-J."/>
            <person name="Jeffries C.D."/>
            <person name="Chain P."/>
            <person name="Rohde M."/>
            <person name="Goeker M."/>
            <person name="Bristow J."/>
            <person name="Eisen J.A."/>
            <person name="Markowitz V."/>
            <person name="Hugenholtz P."/>
            <person name="Kyrpides N.C."/>
            <person name="Klenk H.-P."/>
            <person name="Lapidus A."/>
        </authorList>
    </citation>
    <scope>NUCLEOTIDE SEQUENCE [LARGE SCALE GENOMIC DNA]</scope>
    <source>
        <strain evidence="6">DSM 15894 / CECT 5975 / LMG 20990 / XIL07</strain>
    </source>
</reference>
<proteinExistence type="predicted"/>
<feature type="domain" description="HTH luxR-type" evidence="4">
    <location>
        <begin position="802"/>
        <end position="865"/>
    </location>
</feature>
<accession>D1BYH1</accession>
<organism evidence="5 6">
    <name type="scientific">Xylanimonas cellulosilytica (strain DSM 15894 / JCM 12276 / CECT 5975 / KCTC 9989 / LMG 20990 / NBRC 107835 / XIL07)</name>
    <dbReference type="NCBI Taxonomy" id="446471"/>
    <lineage>
        <taxon>Bacteria</taxon>
        <taxon>Bacillati</taxon>
        <taxon>Actinomycetota</taxon>
        <taxon>Actinomycetes</taxon>
        <taxon>Micrococcales</taxon>
        <taxon>Promicromonosporaceae</taxon>
        <taxon>Xylanimonas</taxon>
    </lineage>
</organism>
<evidence type="ECO:0000256" key="2">
    <source>
        <dbReference type="ARBA" id="ARBA00023125"/>
    </source>
</evidence>
<dbReference type="PRINTS" id="PR00038">
    <property type="entry name" value="HTHLUXR"/>
</dbReference>
<dbReference type="SUPFAM" id="SSF52540">
    <property type="entry name" value="P-loop containing nucleoside triphosphate hydrolases"/>
    <property type="match status" value="1"/>
</dbReference>
<dbReference type="OrthoDB" id="3751684at2"/>
<dbReference type="InterPro" id="IPR000792">
    <property type="entry name" value="Tscrpt_reg_LuxR_C"/>
</dbReference>
<evidence type="ECO:0000313" key="6">
    <source>
        <dbReference type="Proteomes" id="UP000002255"/>
    </source>
</evidence>